<dbReference type="Gene3D" id="3.40.50.2300">
    <property type="match status" value="1"/>
</dbReference>
<evidence type="ECO:0000256" key="4">
    <source>
        <dbReference type="PROSITE-ProRule" id="PRU00169"/>
    </source>
</evidence>
<feature type="domain" description="Response regulatory" evidence="6">
    <location>
        <begin position="278"/>
        <end position="394"/>
    </location>
</feature>
<dbReference type="Pfam" id="PF02518">
    <property type="entry name" value="HATPase_c"/>
    <property type="match status" value="1"/>
</dbReference>
<organism evidence="8 9">
    <name type="scientific">Candidatus Desulfacyla euxinica</name>
    <dbReference type="NCBI Taxonomy" id="2841693"/>
    <lineage>
        <taxon>Bacteria</taxon>
        <taxon>Deltaproteobacteria</taxon>
        <taxon>Candidatus Desulfacyla</taxon>
    </lineage>
</organism>
<dbReference type="InterPro" id="IPR011006">
    <property type="entry name" value="CheY-like_superfamily"/>
</dbReference>
<dbReference type="Pfam" id="PF00072">
    <property type="entry name" value="Response_reg"/>
    <property type="match status" value="1"/>
</dbReference>
<dbReference type="EC" id="2.7.13.3" evidence="2"/>
<dbReference type="Gene3D" id="3.30.565.10">
    <property type="entry name" value="Histidine kinase-like ATPase, C-terminal domain"/>
    <property type="match status" value="1"/>
</dbReference>
<dbReference type="SMART" id="SM00448">
    <property type="entry name" value="REC"/>
    <property type="match status" value="1"/>
</dbReference>
<dbReference type="PANTHER" id="PTHR43065">
    <property type="entry name" value="SENSOR HISTIDINE KINASE"/>
    <property type="match status" value="1"/>
</dbReference>
<evidence type="ECO:0000259" key="6">
    <source>
        <dbReference type="PROSITE" id="PS50110"/>
    </source>
</evidence>
<evidence type="ECO:0000313" key="8">
    <source>
        <dbReference type="EMBL" id="MBC8177819.1"/>
    </source>
</evidence>
<evidence type="ECO:0000259" key="7">
    <source>
        <dbReference type="PROSITE" id="PS50113"/>
    </source>
</evidence>
<comment type="caution">
    <text evidence="8">The sequence shown here is derived from an EMBL/GenBank/DDBJ whole genome shotgun (WGS) entry which is preliminary data.</text>
</comment>
<dbReference type="GO" id="GO:0000155">
    <property type="term" value="F:phosphorelay sensor kinase activity"/>
    <property type="evidence" value="ECO:0007669"/>
    <property type="project" value="InterPro"/>
</dbReference>
<evidence type="ECO:0000259" key="5">
    <source>
        <dbReference type="PROSITE" id="PS50109"/>
    </source>
</evidence>
<dbReference type="Proteomes" id="UP000650524">
    <property type="component" value="Unassembled WGS sequence"/>
</dbReference>
<feature type="domain" description="Histidine kinase" evidence="5">
    <location>
        <begin position="33"/>
        <end position="254"/>
    </location>
</feature>
<dbReference type="PANTHER" id="PTHR43065:SF42">
    <property type="entry name" value="TWO-COMPONENT SENSOR PPRA"/>
    <property type="match status" value="1"/>
</dbReference>
<keyword evidence="3 4" id="KW-0597">Phosphoprotein</keyword>
<dbReference type="SUPFAM" id="SSF47384">
    <property type="entry name" value="Homodimeric domain of signal transducing histidine kinase"/>
    <property type="match status" value="1"/>
</dbReference>
<dbReference type="SMART" id="SM00387">
    <property type="entry name" value="HATPase_c"/>
    <property type="match status" value="1"/>
</dbReference>
<dbReference type="PRINTS" id="PR00344">
    <property type="entry name" value="BCTRLSENSOR"/>
</dbReference>
<evidence type="ECO:0000256" key="3">
    <source>
        <dbReference type="ARBA" id="ARBA00022553"/>
    </source>
</evidence>
<dbReference type="AlphaFoldDB" id="A0A8J6T7Z7"/>
<evidence type="ECO:0000313" key="9">
    <source>
        <dbReference type="Proteomes" id="UP000650524"/>
    </source>
</evidence>
<dbReference type="InterPro" id="IPR003661">
    <property type="entry name" value="HisK_dim/P_dom"/>
</dbReference>
<dbReference type="Pfam" id="PF00512">
    <property type="entry name" value="HisKA"/>
    <property type="match status" value="1"/>
</dbReference>
<sequence length="397" mass="43912">MLEIAHDITDKKKLEARLQQAQKMESIATLAGGVAHEFNNALMGVMGNIELLKMDLPEDEGRDKYFEAMKGSGHRMSRLTDQLLAYAQRGKYHPKDLKLDDFVIQTLPILQHDLSPSVRVETHFPKGISYIRADNAQMQVVLSSILANSNEAIEDEGLIRITSENRDLDEAFTKLHPGLKPGPYVCLTIEDDGKGMDEETRNGIFEPFFTTKFQGRGMGMAAAYGIVINHDGWISVDSELGKGTVVQIYLPAISAESKEQGAKPVKQPEVELATSEGTILMIEDEDVVIEVTQAMLEMLGYRVMVAKTGKDAIHITETFDGQIDLALLDIKLPDMEGGKVYPLIMKARPDLKVIVFSGYSIEGPARKILDAGAQDFIQKPFSLTTLSEKLKEVSEGK</sequence>
<gene>
    <name evidence="8" type="ORF">H8E19_10480</name>
</gene>
<dbReference type="SUPFAM" id="SSF52172">
    <property type="entry name" value="CheY-like"/>
    <property type="match status" value="1"/>
</dbReference>
<evidence type="ECO:0000256" key="2">
    <source>
        <dbReference type="ARBA" id="ARBA00012438"/>
    </source>
</evidence>
<dbReference type="PROSITE" id="PS50110">
    <property type="entry name" value="RESPONSE_REGULATORY"/>
    <property type="match status" value="1"/>
</dbReference>
<proteinExistence type="predicted"/>
<dbReference type="InterPro" id="IPR036890">
    <property type="entry name" value="HATPase_C_sf"/>
</dbReference>
<feature type="modified residue" description="4-aspartylphosphate" evidence="4">
    <location>
        <position position="329"/>
    </location>
</feature>
<dbReference type="EMBL" id="JACNJD010000238">
    <property type="protein sequence ID" value="MBC8177819.1"/>
    <property type="molecule type" value="Genomic_DNA"/>
</dbReference>
<dbReference type="InterPro" id="IPR001789">
    <property type="entry name" value="Sig_transdc_resp-reg_receiver"/>
</dbReference>
<feature type="domain" description="PAC" evidence="7">
    <location>
        <begin position="1"/>
        <end position="20"/>
    </location>
</feature>
<dbReference type="SUPFAM" id="SSF55874">
    <property type="entry name" value="ATPase domain of HSP90 chaperone/DNA topoisomerase II/histidine kinase"/>
    <property type="match status" value="1"/>
</dbReference>
<dbReference type="InterPro" id="IPR000700">
    <property type="entry name" value="PAS-assoc_C"/>
</dbReference>
<comment type="catalytic activity">
    <reaction evidence="1">
        <text>ATP + protein L-histidine = ADP + protein N-phospho-L-histidine.</text>
        <dbReference type="EC" id="2.7.13.3"/>
    </reaction>
</comment>
<accession>A0A8J6T7Z7</accession>
<name>A0A8J6T7Z7_9DELT</name>
<dbReference type="Gene3D" id="1.10.287.130">
    <property type="match status" value="1"/>
</dbReference>
<dbReference type="SMART" id="SM00388">
    <property type="entry name" value="HisKA"/>
    <property type="match status" value="1"/>
</dbReference>
<reference evidence="8 9" key="1">
    <citation type="submission" date="2020-08" db="EMBL/GenBank/DDBJ databases">
        <title>Bridging the membrane lipid divide: bacteria of the FCB group superphylum have the potential to synthesize archaeal ether lipids.</title>
        <authorList>
            <person name="Villanueva L."/>
            <person name="Von Meijenfeldt F.A.B."/>
            <person name="Westbye A.B."/>
            <person name="Yadav S."/>
            <person name="Hopmans E.C."/>
            <person name="Dutilh B.E."/>
            <person name="Sinninghe Damste J.S."/>
        </authorList>
    </citation>
    <scope>NUCLEOTIDE SEQUENCE [LARGE SCALE GENOMIC DNA]</scope>
    <source>
        <strain evidence="8">NIOZ-UU27</strain>
    </source>
</reference>
<dbReference type="InterPro" id="IPR004358">
    <property type="entry name" value="Sig_transdc_His_kin-like_C"/>
</dbReference>
<evidence type="ECO:0000256" key="1">
    <source>
        <dbReference type="ARBA" id="ARBA00000085"/>
    </source>
</evidence>
<dbReference type="InterPro" id="IPR036097">
    <property type="entry name" value="HisK_dim/P_sf"/>
</dbReference>
<protein>
    <recommendedName>
        <fullName evidence="2">histidine kinase</fullName>
        <ecNumber evidence="2">2.7.13.3</ecNumber>
    </recommendedName>
</protein>
<dbReference type="PROSITE" id="PS50109">
    <property type="entry name" value="HIS_KIN"/>
    <property type="match status" value="1"/>
</dbReference>
<dbReference type="InterPro" id="IPR005467">
    <property type="entry name" value="His_kinase_dom"/>
</dbReference>
<dbReference type="CDD" id="cd00082">
    <property type="entry name" value="HisKA"/>
    <property type="match status" value="1"/>
</dbReference>
<dbReference type="InterPro" id="IPR003594">
    <property type="entry name" value="HATPase_dom"/>
</dbReference>
<dbReference type="CDD" id="cd00156">
    <property type="entry name" value="REC"/>
    <property type="match status" value="1"/>
</dbReference>
<dbReference type="PROSITE" id="PS50113">
    <property type="entry name" value="PAC"/>
    <property type="match status" value="1"/>
</dbReference>